<evidence type="ECO:0000313" key="2">
    <source>
        <dbReference type="EMBL" id="SDB96165.1"/>
    </source>
</evidence>
<feature type="domain" description="N-acetyltransferase" evidence="1">
    <location>
        <begin position="507"/>
        <end position="634"/>
    </location>
</feature>
<dbReference type="CDD" id="cd00229">
    <property type="entry name" value="SGNH_hydrolase"/>
    <property type="match status" value="1"/>
</dbReference>
<keyword evidence="3" id="KW-1185">Reference proteome</keyword>
<dbReference type="SUPFAM" id="SSF52266">
    <property type="entry name" value="SGNH hydrolase"/>
    <property type="match status" value="1"/>
</dbReference>
<sequence>MRLSDMTRGEAPGYALVRADAAALLHGAVRHESELEGWIRPWRFSADQMRAMGSCQAWHPGLYRQMGRATAGVCLEFTTDSSEVAVEVRLDGEPVGTREVLKYVDAREAGRQGTAREAFARQAGAAAPARMHDGLSCEVDGRPLGVRVPAPADDQVTFTLDDPSAAPAEGVMQLPGMGDTHHVRVWLPCLRGCTLRSVVGNGSFIDPVEKRRNLLVLGDSIAQGFVVDDPALAWPTLLAAELGLDVVNQGVGGQVFQPGTLYGLAPAIDPAAVIVALGANYRYEPCRERLVTRDVRSFLEQVARLWEGVPTWVATPLWHDEDAWPSHRMSCFEVVPRLIREQASRFDGMRVVDGAGLLDHDAALMADGFEHPGPAGSRQVARRLGLVMEQASTPQVELRERALSLLAKAPRRTFVLAECLRRGVGSVICARPGCVALREPGGMQMVWATDRELAKDVACALMSDSVTLCLEPSLADDLAGWLGLPVKDPVHLAIYRKKARPRVDAAHPVRPLGPQDLSAVRQRMTHPEYQTDAQTLALLGEGNVLGAFAGDELVGFVGEQTEGSMGMLEVFEDFRRHGWALALESAKICQVLDRGQTPWCEVWPDNKPSVRLQHKLGLTVLPATEACFLAKSRGSVPEDAR</sequence>
<dbReference type="GO" id="GO:0016747">
    <property type="term" value="F:acyltransferase activity, transferring groups other than amino-acyl groups"/>
    <property type="evidence" value="ECO:0007669"/>
    <property type="project" value="InterPro"/>
</dbReference>
<dbReference type="Proteomes" id="UP000198528">
    <property type="component" value="Unassembled WGS sequence"/>
</dbReference>
<gene>
    <name evidence="2" type="ORF">SAMN04487824_10158</name>
</gene>
<evidence type="ECO:0000313" key="3">
    <source>
        <dbReference type="Proteomes" id="UP000198528"/>
    </source>
</evidence>
<dbReference type="InterPro" id="IPR000182">
    <property type="entry name" value="GNAT_dom"/>
</dbReference>
<dbReference type="EMBL" id="FMZL01000001">
    <property type="protein sequence ID" value="SDB96165.1"/>
    <property type="molecule type" value="Genomic_DNA"/>
</dbReference>
<dbReference type="PROSITE" id="PS51186">
    <property type="entry name" value="GNAT"/>
    <property type="match status" value="1"/>
</dbReference>
<dbReference type="Gene3D" id="3.40.630.30">
    <property type="match status" value="1"/>
</dbReference>
<dbReference type="SUPFAM" id="SSF55729">
    <property type="entry name" value="Acyl-CoA N-acyltransferases (Nat)"/>
    <property type="match status" value="1"/>
</dbReference>
<accession>A0A1G6HQM9</accession>
<evidence type="ECO:0000259" key="1">
    <source>
        <dbReference type="PROSITE" id="PS51186"/>
    </source>
</evidence>
<proteinExistence type="predicted"/>
<dbReference type="InterPro" id="IPR016181">
    <property type="entry name" value="Acyl_CoA_acyltransferase"/>
</dbReference>
<dbReference type="Pfam" id="PF08445">
    <property type="entry name" value="FR47"/>
    <property type="match status" value="1"/>
</dbReference>
<organism evidence="2 3">
    <name type="scientific">Parafannyhessea umbonata</name>
    <dbReference type="NCBI Taxonomy" id="604330"/>
    <lineage>
        <taxon>Bacteria</taxon>
        <taxon>Bacillati</taxon>
        <taxon>Actinomycetota</taxon>
        <taxon>Coriobacteriia</taxon>
        <taxon>Coriobacteriales</taxon>
        <taxon>Atopobiaceae</taxon>
        <taxon>Parafannyhessea</taxon>
    </lineage>
</organism>
<name>A0A1G6HQM9_9ACTN</name>
<dbReference type="AlphaFoldDB" id="A0A1G6HQM9"/>
<dbReference type="Gene3D" id="3.40.50.1110">
    <property type="entry name" value="SGNH hydrolase"/>
    <property type="match status" value="1"/>
</dbReference>
<dbReference type="RefSeq" id="WP_256324438.1">
    <property type="nucleotide sequence ID" value="NZ_FMZL01000001.1"/>
</dbReference>
<dbReference type="Gene3D" id="2.60.120.260">
    <property type="entry name" value="Galactose-binding domain-like"/>
    <property type="match status" value="1"/>
</dbReference>
<dbReference type="InterPro" id="IPR013830">
    <property type="entry name" value="SGNH_hydro"/>
</dbReference>
<reference evidence="3" key="1">
    <citation type="submission" date="2016-10" db="EMBL/GenBank/DDBJ databases">
        <authorList>
            <person name="Varghese N."/>
            <person name="Submissions S."/>
        </authorList>
    </citation>
    <scope>NUCLEOTIDE SEQUENCE [LARGE SCALE GENOMIC DNA]</scope>
    <source>
        <strain evidence="3">DSM 22619</strain>
    </source>
</reference>
<dbReference type="Pfam" id="PF13472">
    <property type="entry name" value="Lipase_GDSL_2"/>
    <property type="match status" value="1"/>
</dbReference>
<dbReference type="InterPro" id="IPR013653">
    <property type="entry name" value="GCN5-like_dom"/>
</dbReference>
<dbReference type="InterPro" id="IPR036514">
    <property type="entry name" value="SGNH_hydro_sf"/>
</dbReference>
<dbReference type="STRING" id="604330.SAMN04489857_0586"/>
<protein>
    <submittedName>
        <fullName evidence="2">FR47-like protein</fullName>
    </submittedName>
</protein>